<dbReference type="OrthoDB" id="5821435at2759"/>
<feature type="domain" description="7TM GPCR serpentine receptor class x (Srx)" evidence="2">
    <location>
        <begin position="25"/>
        <end position="202"/>
    </location>
</feature>
<proteinExistence type="predicted"/>
<sequence length="284" mass="31579">MYFQFNTTTEIHPEERTWAAILLLLISLAGGAVNAYIASGFMFGILFRGGFFIFSISKSFSNILTCSLVFFWLVPAVFIKENLVSNYVNMILSQLLLFGLYIQGNLTQCFLSLNRFATICFVGSVKRKNSDLVALGVFTSWFSAVIWTLLGYPECTCYFSSESLTFRYADDCHVSNYQLQLYCAFVLMMISNMLNVISFLIICCGGACMLQSILFIIDVFLISSLNSGSFGDILVALPSMAFLALVDGLIMLICNNDIQPACIASRNLQKKSSVISISASDFRM</sequence>
<feature type="transmembrane region" description="Helical" evidence="1">
    <location>
        <begin position="233"/>
        <end position="253"/>
    </location>
</feature>
<dbReference type="EMBL" id="GL379929">
    <property type="protein sequence ID" value="EGT35995.1"/>
    <property type="molecule type" value="Genomic_DNA"/>
</dbReference>
<dbReference type="PANTHER" id="PTHR46611">
    <property type="entry name" value="SERPENTINE RECEPTOR, CLASS X-RELATED"/>
    <property type="match status" value="1"/>
</dbReference>
<feature type="transmembrane region" description="Helical" evidence="1">
    <location>
        <begin position="59"/>
        <end position="79"/>
    </location>
</feature>
<feature type="transmembrane region" description="Helical" evidence="1">
    <location>
        <begin position="20"/>
        <end position="47"/>
    </location>
</feature>
<reference evidence="4" key="1">
    <citation type="submission" date="2011-07" db="EMBL/GenBank/DDBJ databases">
        <authorList>
            <consortium name="Caenorhabditis brenneri Sequencing and Analysis Consortium"/>
            <person name="Wilson R.K."/>
        </authorList>
    </citation>
    <scope>NUCLEOTIDE SEQUENCE [LARGE SCALE GENOMIC DNA]</scope>
    <source>
        <strain evidence="4">PB2801</strain>
    </source>
</reference>
<keyword evidence="1" id="KW-0472">Membrane</keyword>
<dbReference type="eggNOG" id="ENOG502TFRJ">
    <property type="taxonomic scope" value="Eukaryota"/>
</dbReference>
<keyword evidence="1" id="KW-1133">Transmembrane helix</keyword>
<dbReference type="HOGENOM" id="CLU_909826_0_0_1"/>
<dbReference type="SUPFAM" id="SSF81321">
    <property type="entry name" value="Family A G protein-coupled receptor-like"/>
    <property type="match status" value="1"/>
</dbReference>
<dbReference type="AlphaFoldDB" id="G0NQZ2"/>
<name>G0NQZ2_CAEBE</name>
<dbReference type="Pfam" id="PF10328">
    <property type="entry name" value="7TM_GPCR_Srx"/>
    <property type="match status" value="1"/>
</dbReference>
<dbReference type="InParanoid" id="G0NQZ2"/>
<evidence type="ECO:0000256" key="1">
    <source>
        <dbReference type="SAM" id="Phobius"/>
    </source>
</evidence>
<gene>
    <name evidence="3" type="primary">Cbn-srx-95</name>
    <name evidence="3" type="ORF">CAEBREN_07225</name>
</gene>
<organism evidence="4">
    <name type="scientific">Caenorhabditis brenneri</name>
    <name type="common">Nematode worm</name>
    <dbReference type="NCBI Taxonomy" id="135651"/>
    <lineage>
        <taxon>Eukaryota</taxon>
        <taxon>Metazoa</taxon>
        <taxon>Ecdysozoa</taxon>
        <taxon>Nematoda</taxon>
        <taxon>Chromadorea</taxon>
        <taxon>Rhabditida</taxon>
        <taxon>Rhabditina</taxon>
        <taxon>Rhabditomorpha</taxon>
        <taxon>Rhabditoidea</taxon>
        <taxon>Rhabditidae</taxon>
        <taxon>Peloderinae</taxon>
        <taxon>Caenorhabditis</taxon>
    </lineage>
</organism>
<dbReference type="OMA" id="NDIQPAC"/>
<evidence type="ECO:0000313" key="4">
    <source>
        <dbReference type="Proteomes" id="UP000008068"/>
    </source>
</evidence>
<feature type="transmembrane region" description="Helical" evidence="1">
    <location>
        <begin position="91"/>
        <end position="111"/>
    </location>
</feature>
<keyword evidence="4" id="KW-1185">Reference proteome</keyword>
<dbReference type="Proteomes" id="UP000008068">
    <property type="component" value="Unassembled WGS sequence"/>
</dbReference>
<protein>
    <submittedName>
        <fullName evidence="3">CBN-SRX-95 protein</fullName>
    </submittedName>
</protein>
<evidence type="ECO:0000259" key="2">
    <source>
        <dbReference type="Pfam" id="PF10328"/>
    </source>
</evidence>
<feature type="transmembrane region" description="Helical" evidence="1">
    <location>
        <begin position="132"/>
        <end position="152"/>
    </location>
</feature>
<keyword evidence="1" id="KW-0812">Transmembrane</keyword>
<dbReference type="FunCoup" id="G0NQZ2">
    <property type="interactions" value="11"/>
</dbReference>
<evidence type="ECO:0000313" key="3">
    <source>
        <dbReference type="EMBL" id="EGT35995.1"/>
    </source>
</evidence>
<dbReference type="PANTHER" id="PTHR46611:SF8">
    <property type="entry name" value="7TM GPCR SERPENTINE RECEPTOR CLASS X (SRX) DOMAIN-CONTAINING PROTEIN"/>
    <property type="match status" value="1"/>
</dbReference>
<dbReference type="InterPro" id="IPR019430">
    <property type="entry name" value="7TM_GPCR_serpentine_rcpt_Srx"/>
</dbReference>
<accession>G0NQZ2</accession>
<feature type="transmembrane region" description="Helical" evidence="1">
    <location>
        <begin position="196"/>
        <end position="221"/>
    </location>
</feature>